<evidence type="ECO:0000313" key="2">
    <source>
        <dbReference type="Proteomes" id="UP000027730"/>
    </source>
</evidence>
<dbReference type="OrthoDB" id="3844857at2759"/>
<gene>
    <name evidence="1" type="ORF">M436DRAFT_61274</name>
</gene>
<organism evidence="1 2">
    <name type="scientific">Aureobasidium namibiae CBS 147.97</name>
    <dbReference type="NCBI Taxonomy" id="1043004"/>
    <lineage>
        <taxon>Eukaryota</taxon>
        <taxon>Fungi</taxon>
        <taxon>Dikarya</taxon>
        <taxon>Ascomycota</taxon>
        <taxon>Pezizomycotina</taxon>
        <taxon>Dothideomycetes</taxon>
        <taxon>Dothideomycetidae</taxon>
        <taxon>Dothideales</taxon>
        <taxon>Saccotheciaceae</taxon>
        <taxon>Aureobasidium</taxon>
    </lineage>
</organism>
<dbReference type="HOGENOM" id="CLU_569829_0_0_1"/>
<protein>
    <submittedName>
        <fullName evidence="1">Uncharacterized protein</fullName>
    </submittedName>
</protein>
<accession>A0A074WS56</accession>
<dbReference type="GeneID" id="25413160"/>
<dbReference type="RefSeq" id="XP_013430292.1">
    <property type="nucleotide sequence ID" value="XM_013574838.1"/>
</dbReference>
<evidence type="ECO:0000313" key="1">
    <source>
        <dbReference type="EMBL" id="KEQ75983.1"/>
    </source>
</evidence>
<dbReference type="AlphaFoldDB" id="A0A074WS56"/>
<name>A0A074WS56_9PEZI</name>
<proteinExistence type="predicted"/>
<sequence length="479" mass="53715">MALVPSKVLARFAFQPSQPHPKRLKMSSTTSESTLAGDAPTIITAGHVTHSVASEDLSSMVFQAAELQGFASTWSSYMPVTINEHVMADSLRNCEDIANSLRDTLESLEIIPVSPALARDSEDVLHNSPKYNDNADGNGSSAYQLKVAETLKFLVQIGIEKIIDKQFSRLAKFEATLKDVTYHRWFHSQGTLRVQIQKVIEEDPEPLADFEEKVERHIQRVMMERAMSEFKRGLEDQWKKHGNAVINTLADTSIRRHPSTNSPPRKRVKIARIDLDRDHTPLNSSSHFLNLQVQQQSTLLRTNDNTIMTSPPPIANTYIPHNSLEPISLKIKRLQSDLSRAATGQCWGPDKQKVLDCKHDVDALATMVKKLDVDVVARKKSLDVLMKANLKGMYDTCVEKAMTMVDNATMLLIQDTLQSISAREIIKETIQKGLAKEPDVLLDLEAKFERYFKEALAGAVADLVAQRSRLNVLKQLRKA</sequence>
<dbReference type="EMBL" id="KL584704">
    <property type="protein sequence ID" value="KEQ75983.1"/>
    <property type="molecule type" value="Genomic_DNA"/>
</dbReference>
<keyword evidence="2" id="KW-1185">Reference proteome</keyword>
<dbReference type="Proteomes" id="UP000027730">
    <property type="component" value="Unassembled WGS sequence"/>
</dbReference>
<reference evidence="1 2" key="1">
    <citation type="journal article" date="2014" name="BMC Genomics">
        <title>Genome sequencing of four Aureobasidium pullulans varieties: biotechnological potential, stress tolerance, and description of new species.</title>
        <authorList>
            <person name="Gostin Ar C."/>
            <person name="Ohm R.A."/>
            <person name="Kogej T."/>
            <person name="Sonjak S."/>
            <person name="Turk M."/>
            <person name="Zajc J."/>
            <person name="Zalar P."/>
            <person name="Grube M."/>
            <person name="Sun H."/>
            <person name="Han J."/>
            <person name="Sharma A."/>
            <person name="Chiniquy J."/>
            <person name="Ngan C.Y."/>
            <person name="Lipzen A."/>
            <person name="Barry K."/>
            <person name="Grigoriev I.V."/>
            <person name="Gunde-Cimerman N."/>
        </authorList>
    </citation>
    <scope>NUCLEOTIDE SEQUENCE [LARGE SCALE GENOMIC DNA]</scope>
    <source>
        <strain evidence="1 2">CBS 147.97</strain>
    </source>
</reference>